<sequence>MAQLHDEEKKPIKLDALYVDTTFQGVSYETFPKRSETMDSVVREIEKWLASGDTYRVALVPSARYGYEYVFNEIYKRMDMKVYVEINWEKHCGSCYTDRAHKYLYINFSAMMWRRFKPEDQSVVPSSEDGKMFVCFATHCSRTELIHFIEYLAPKKVVGFSEPYSYTPSKEPSTLTPLKIRTPKRSAKKLEGDKPKKVPKHVLKQLFE</sequence>
<gene>
    <name evidence="15" type="ORF">OBRU01_26914</name>
</gene>
<dbReference type="GO" id="GO:0035312">
    <property type="term" value="F:5'-3' DNA exonuclease activity"/>
    <property type="evidence" value="ECO:0007669"/>
    <property type="project" value="TreeGrafter"/>
</dbReference>
<dbReference type="GO" id="GO:0003684">
    <property type="term" value="F:damaged DNA binding"/>
    <property type="evidence" value="ECO:0007669"/>
    <property type="project" value="TreeGrafter"/>
</dbReference>
<accession>A0A0L7K357</accession>
<dbReference type="PANTHER" id="PTHR23240:SF8">
    <property type="entry name" value="PROTEIN ARTEMIS"/>
    <property type="match status" value="1"/>
</dbReference>
<evidence type="ECO:0000256" key="7">
    <source>
        <dbReference type="ARBA" id="ARBA00022839"/>
    </source>
</evidence>
<dbReference type="GO" id="GO:0006303">
    <property type="term" value="P:double-strand break repair via nonhomologous end joining"/>
    <property type="evidence" value="ECO:0007669"/>
    <property type="project" value="TreeGrafter"/>
</dbReference>
<evidence type="ECO:0000256" key="4">
    <source>
        <dbReference type="ARBA" id="ARBA00022759"/>
    </source>
</evidence>
<feature type="domain" description="DNA repair metallo-beta-lactamase" evidence="14">
    <location>
        <begin position="105"/>
        <end position="158"/>
    </location>
</feature>
<keyword evidence="6" id="KW-0378">Hydrolase</keyword>
<dbReference type="GO" id="GO:0036297">
    <property type="term" value="P:interstrand cross-link repair"/>
    <property type="evidence" value="ECO:0007669"/>
    <property type="project" value="TreeGrafter"/>
</dbReference>
<dbReference type="STRING" id="104452.A0A0L7K357"/>
<feature type="compositionally biased region" description="Polar residues" evidence="13">
    <location>
        <begin position="166"/>
        <end position="176"/>
    </location>
</feature>
<feature type="compositionally biased region" description="Basic residues" evidence="13">
    <location>
        <begin position="197"/>
        <end position="208"/>
    </location>
</feature>
<evidence type="ECO:0000313" key="16">
    <source>
        <dbReference type="Proteomes" id="UP000037510"/>
    </source>
</evidence>
<dbReference type="EMBL" id="JTDY01016249">
    <property type="protein sequence ID" value="KOB51907.1"/>
    <property type="molecule type" value="Genomic_DNA"/>
</dbReference>
<comment type="subcellular location">
    <subcellularLocation>
        <location evidence="1">Nucleus</location>
    </subcellularLocation>
</comment>
<evidence type="ECO:0000256" key="6">
    <source>
        <dbReference type="ARBA" id="ARBA00022801"/>
    </source>
</evidence>
<proteinExistence type="inferred from homology"/>
<evidence type="ECO:0000256" key="9">
    <source>
        <dbReference type="ARBA" id="ARBA00023204"/>
    </source>
</evidence>
<evidence type="ECO:0000256" key="10">
    <source>
        <dbReference type="ARBA" id="ARBA00023242"/>
    </source>
</evidence>
<dbReference type="AlphaFoldDB" id="A0A0L7K357"/>
<dbReference type="GO" id="GO:0006310">
    <property type="term" value="P:DNA recombination"/>
    <property type="evidence" value="ECO:0007669"/>
    <property type="project" value="UniProtKB-KW"/>
</dbReference>
<keyword evidence="5" id="KW-0227">DNA damage</keyword>
<evidence type="ECO:0000256" key="5">
    <source>
        <dbReference type="ARBA" id="ARBA00022763"/>
    </source>
</evidence>
<dbReference type="Proteomes" id="UP000037510">
    <property type="component" value="Unassembled WGS sequence"/>
</dbReference>
<comment type="similarity">
    <text evidence="2">Belongs to the DNA repair metallo-beta-lactamase (DRMBL) family.</text>
</comment>
<keyword evidence="3" id="KW-0540">Nuclease</keyword>
<evidence type="ECO:0000256" key="11">
    <source>
        <dbReference type="ARBA" id="ARBA00039759"/>
    </source>
</evidence>
<evidence type="ECO:0000256" key="13">
    <source>
        <dbReference type="SAM" id="MobiDB-lite"/>
    </source>
</evidence>
<evidence type="ECO:0000259" key="14">
    <source>
        <dbReference type="Pfam" id="PF07522"/>
    </source>
</evidence>
<comment type="caution">
    <text evidence="15">The sequence shown here is derived from an EMBL/GenBank/DDBJ whole genome shotgun (WGS) entry which is preliminary data.</text>
</comment>
<dbReference type="PANTHER" id="PTHR23240">
    <property type="entry name" value="DNA CROSS-LINK REPAIR PROTEIN PSO2/SNM1-RELATED"/>
    <property type="match status" value="1"/>
</dbReference>
<evidence type="ECO:0000256" key="8">
    <source>
        <dbReference type="ARBA" id="ARBA00023172"/>
    </source>
</evidence>
<keyword evidence="4" id="KW-0255">Endonuclease</keyword>
<dbReference type="InterPro" id="IPR011084">
    <property type="entry name" value="DRMBL"/>
</dbReference>
<organism evidence="15 16">
    <name type="scientific">Operophtera brumata</name>
    <name type="common">Winter moth</name>
    <name type="synonym">Phalaena brumata</name>
    <dbReference type="NCBI Taxonomy" id="104452"/>
    <lineage>
        <taxon>Eukaryota</taxon>
        <taxon>Metazoa</taxon>
        <taxon>Ecdysozoa</taxon>
        <taxon>Arthropoda</taxon>
        <taxon>Hexapoda</taxon>
        <taxon>Insecta</taxon>
        <taxon>Pterygota</taxon>
        <taxon>Neoptera</taxon>
        <taxon>Endopterygota</taxon>
        <taxon>Lepidoptera</taxon>
        <taxon>Glossata</taxon>
        <taxon>Ditrysia</taxon>
        <taxon>Geometroidea</taxon>
        <taxon>Geometridae</taxon>
        <taxon>Larentiinae</taxon>
        <taxon>Operophtera</taxon>
    </lineage>
</organism>
<reference evidence="15 16" key="1">
    <citation type="journal article" date="2015" name="Genome Biol. Evol.">
        <title>The genome of winter moth (Operophtera brumata) provides a genomic perspective on sexual dimorphism and phenology.</title>
        <authorList>
            <person name="Derks M.F."/>
            <person name="Smit S."/>
            <person name="Salis L."/>
            <person name="Schijlen E."/>
            <person name="Bossers A."/>
            <person name="Mateman C."/>
            <person name="Pijl A.S."/>
            <person name="de Ridder D."/>
            <person name="Groenen M.A."/>
            <person name="Visser M.E."/>
            <person name="Megens H.J."/>
        </authorList>
    </citation>
    <scope>NUCLEOTIDE SEQUENCE [LARGE SCALE GENOMIC DNA]</scope>
    <source>
        <strain evidence="15">WM2013NL</strain>
        <tissue evidence="15">Head and thorax</tissue>
    </source>
</reference>
<name>A0A0L7K357_OPEBR</name>
<keyword evidence="8" id="KW-0233">DNA recombination</keyword>
<feature type="region of interest" description="Disordered" evidence="13">
    <location>
        <begin position="166"/>
        <end position="208"/>
    </location>
</feature>
<evidence type="ECO:0000256" key="2">
    <source>
        <dbReference type="ARBA" id="ARBA00010304"/>
    </source>
</evidence>
<dbReference type="Pfam" id="PF07522">
    <property type="entry name" value="DRMBL"/>
    <property type="match status" value="1"/>
</dbReference>
<dbReference type="GO" id="GO:0004519">
    <property type="term" value="F:endonuclease activity"/>
    <property type="evidence" value="ECO:0007669"/>
    <property type="project" value="UniProtKB-KW"/>
</dbReference>
<keyword evidence="10" id="KW-0539">Nucleus</keyword>
<keyword evidence="7" id="KW-0269">Exonuclease</keyword>
<evidence type="ECO:0000256" key="3">
    <source>
        <dbReference type="ARBA" id="ARBA00022722"/>
    </source>
</evidence>
<dbReference type="Gene3D" id="3.60.15.10">
    <property type="entry name" value="Ribonuclease Z/Hydroxyacylglutathione hydrolase-like"/>
    <property type="match status" value="1"/>
</dbReference>
<protein>
    <recommendedName>
        <fullName evidence="11">Protein artemis</fullName>
    </recommendedName>
    <alternativeName>
        <fullName evidence="12">DNA cross-link repair 1C protein</fullName>
    </alternativeName>
</protein>
<dbReference type="InterPro" id="IPR036866">
    <property type="entry name" value="RibonucZ/Hydroxyglut_hydro"/>
</dbReference>
<keyword evidence="9" id="KW-0234">DNA repair</keyword>
<dbReference type="GO" id="GO:0000723">
    <property type="term" value="P:telomere maintenance"/>
    <property type="evidence" value="ECO:0007669"/>
    <property type="project" value="TreeGrafter"/>
</dbReference>
<evidence type="ECO:0000313" key="15">
    <source>
        <dbReference type="EMBL" id="KOB51907.1"/>
    </source>
</evidence>
<dbReference type="Gene3D" id="3.40.50.12650">
    <property type="match status" value="1"/>
</dbReference>
<evidence type="ECO:0000256" key="1">
    <source>
        <dbReference type="ARBA" id="ARBA00004123"/>
    </source>
</evidence>
<dbReference type="GO" id="GO:0005634">
    <property type="term" value="C:nucleus"/>
    <property type="evidence" value="ECO:0007669"/>
    <property type="project" value="UniProtKB-SubCell"/>
</dbReference>
<evidence type="ECO:0000256" key="12">
    <source>
        <dbReference type="ARBA" id="ARBA00042677"/>
    </source>
</evidence>
<keyword evidence="16" id="KW-1185">Reference proteome</keyword>